<dbReference type="HOGENOM" id="CLU_1592159_0_0_0"/>
<proteinExistence type="predicted"/>
<comment type="caution">
    <text evidence="1">The sequence shown here is derived from an EMBL/GenBank/DDBJ whole genome shotgun (WGS) entry which is preliminary data.</text>
</comment>
<dbReference type="EMBL" id="ACDE02000018">
    <property type="protein sequence ID" value="EEO40613.1"/>
    <property type="molecule type" value="Genomic_DNA"/>
</dbReference>
<organism evidence="1 2">
    <name type="scientific">Fusobacterium vincentii 4_1_13</name>
    <dbReference type="NCBI Taxonomy" id="469606"/>
    <lineage>
        <taxon>Bacteria</taxon>
        <taxon>Fusobacteriati</taxon>
        <taxon>Fusobacteriota</taxon>
        <taxon>Fusobacteriia</taxon>
        <taxon>Fusobacteriales</taxon>
        <taxon>Fusobacteriaceae</taxon>
        <taxon>Fusobacterium</taxon>
    </lineage>
</organism>
<reference evidence="1 2" key="1">
    <citation type="submission" date="2011-10" db="EMBL/GenBank/DDBJ databases">
        <title>The Genome Sequence of Fusobacterium sp. 4_1_13.</title>
        <authorList>
            <consortium name="The Broad Institute Genome Sequencing Platform"/>
            <person name="Earl A."/>
            <person name="Ward D."/>
            <person name="Feldgarden M."/>
            <person name="Gevers D."/>
            <person name="Strauss J."/>
            <person name="Ambrose C."/>
            <person name="Allen-Vercoe E."/>
            <person name="Young S.K."/>
            <person name="Zeng Q."/>
            <person name="Gargeya S."/>
            <person name="Fitzgerald M."/>
            <person name="Haas B."/>
            <person name="Abouelleil A."/>
            <person name="Alvarado L."/>
            <person name="Arachchi H.M."/>
            <person name="Berlin A."/>
            <person name="Brown A."/>
            <person name="Chapman S.B."/>
            <person name="Chen Z."/>
            <person name="Dunbar C."/>
            <person name="Freedman E."/>
            <person name="Gearin G."/>
            <person name="Goldberg J."/>
            <person name="Griggs A."/>
            <person name="Gujja S."/>
            <person name="Heiman D."/>
            <person name="Howarth C."/>
            <person name="Larson L."/>
            <person name="Lui A."/>
            <person name="MacDonald P.J."/>
            <person name="Montmayeur A."/>
            <person name="Murphy C."/>
            <person name="Neiman D."/>
            <person name="Pearson M."/>
            <person name="Priest M."/>
            <person name="Roberts A."/>
            <person name="Saif S."/>
            <person name="Shea T."/>
            <person name="Shenoy N."/>
            <person name="Sisk P."/>
            <person name="Stolte C."/>
            <person name="Sykes S."/>
            <person name="Wortman J."/>
            <person name="Nusbaum C."/>
            <person name="Birren B."/>
        </authorList>
    </citation>
    <scope>NUCLEOTIDE SEQUENCE [LARGE SCALE GENOMIC DNA]</scope>
    <source>
        <strain evidence="1 2">4_1_13</strain>
    </source>
</reference>
<dbReference type="Proteomes" id="UP000004925">
    <property type="component" value="Unassembled WGS sequence"/>
</dbReference>
<accession>A0A0M1VVA4</accession>
<dbReference type="AlphaFoldDB" id="A0A0M1VVA4"/>
<name>A0A0M1VVA4_FUSVC</name>
<sequence>MNIAFLVLSKYQNNNYKDIFLKKYYLNTDDGKLTHINDFEKIYLKKYDKLSFRISIFLKNLTDIASKNFFKVSDEDLSELDSFLEDVNLIVTYNLPKSDKNYLKIKSEIKILEIDSFNITFPELFEMVNIKRMLLLTKEDLVEIYILFFLIALNKKNKEILKLIVGD</sequence>
<evidence type="ECO:0000313" key="2">
    <source>
        <dbReference type="Proteomes" id="UP000004925"/>
    </source>
</evidence>
<dbReference type="RefSeq" id="WP_008803212.1">
    <property type="nucleotide sequence ID" value="NZ_KQ235737.1"/>
</dbReference>
<evidence type="ECO:0000313" key="1">
    <source>
        <dbReference type="EMBL" id="EEO40613.1"/>
    </source>
</evidence>
<gene>
    <name evidence="1" type="ORF">FSCG_01326</name>
</gene>
<protein>
    <submittedName>
        <fullName evidence="1">Uncharacterized protein</fullName>
    </submittedName>
</protein>